<reference evidence="3 4" key="2">
    <citation type="submission" date="2017-04" db="EMBL/GenBank/DDBJ databases">
        <title>CpG methylation of centromeres and impact of large insertions on vertebrate speciation.</title>
        <authorList>
            <person name="Ichikawa K."/>
            <person name="Yoshimura J."/>
            <person name="Morishita S."/>
        </authorList>
    </citation>
    <scope>NUCLEOTIDE SEQUENCE</scope>
    <source>
        <strain evidence="3 4">HNI</strain>
    </source>
</reference>
<dbReference type="Ensembl" id="ENSORLT00020031763.1">
    <property type="protein sequence ID" value="ENSORLP00020011384.1"/>
    <property type="gene ID" value="ENSORLG00020012314.1"/>
</dbReference>
<keyword evidence="1" id="KW-1015">Disulfide bond</keyword>
<dbReference type="Proteomes" id="UP000265180">
    <property type="component" value="Chromosome 16"/>
</dbReference>
<dbReference type="InterPro" id="IPR016187">
    <property type="entry name" value="CTDL_fold"/>
</dbReference>
<dbReference type="Gene3D" id="3.10.100.10">
    <property type="entry name" value="Mannose-Binding Protein A, subunit A"/>
    <property type="match status" value="1"/>
</dbReference>
<sequence length="184" mass="21515">MQNRFSLPVSELQRHLICKQEVNTTGLNELKSVVFELFVVLSDGLSLVLTCSLYLSWQMWPTTVSCISGSQIPLRQYHYVNRPLNWSEAQLENYKDLAMIENQEENTDAQNTKLSNYRVWIGLYREPWTWSDGSKSSFRNWLPNTGLNNINENQHCITENPQHQWADESCNIPWVFVCHQGDFK</sequence>
<reference evidence="3" key="4">
    <citation type="submission" date="2025-09" db="UniProtKB">
        <authorList>
            <consortium name="Ensembl"/>
        </authorList>
    </citation>
    <scope>IDENTIFICATION</scope>
    <source>
        <strain evidence="3">HNI</strain>
    </source>
</reference>
<dbReference type="SUPFAM" id="SSF56436">
    <property type="entry name" value="C-type lectin-like"/>
    <property type="match status" value="1"/>
</dbReference>
<evidence type="ECO:0000313" key="3">
    <source>
        <dbReference type="Ensembl" id="ENSORLP00020011384.1"/>
    </source>
</evidence>
<reference evidence="3" key="3">
    <citation type="submission" date="2025-08" db="UniProtKB">
        <authorList>
            <consortium name="Ensembl"/>
        </authorList>
    </citation>
    <scope>IDENTIFICATION</scope>
    <source>
        <strain evidence="3">HNI</strain>
    </source>
</reference>
<dbReference type="InterPro" id="IPR001304">
    <property type="entry name" value="C-type_lectin-like"/>
</dbReference>
<organism evidence="3 4">
    <name type="scientific">Oryzias latipes</name>
    <name type="common">Japanese rice fish</name>
    <name type="synonym">Japanese killifish</name>
    <dbReference type="NCBI Taxonomy" id="8090"/>
    <lineage>
        <taxon>Eukaryota</taxon>
        <taxon>Metazoa</taxon>
        <taxon>Chordata</taxon>
        <taxon>Craniata</taxon>
        <taxon>Vertebrata</taxon>
        <taxon>Euteleostomi</taxon>
        <taxon>Actinopterygii</taxon>
        <taxon>Neopterygii</taxon>
        <taxon>Teleostei</taxon>
        <taxon>Neoteleostei</taxon>
        <taxon>Acanthomorphata</taxon>
        <taxon>Ovalentaria</taxon>
        <taxon>Atherinomorphae</taxon>
        <taxon>Beloniformes</taxon>
        <taxon>Adrianichthyidae</taxon>
        <taxon>Oryziinae</taxon>
        <taxon>Oryzias</taxon>
    </lineage>
</organism>
<feature type="domain" description="C-type lectin" evidence="2">
    <location>
        <begin position="77"/>
        <end position="179"/>
    </location>
</feature>
<reference key="1">
    <citation type="journal article" date="2007" name="Nature">
        <title>The medaka draft genome and insights into vertebrate genome evolution.</title>
        <authorList>
            <person name="Kasahara M."/>
            <person name="Naruse K."/>
            <person name="Sasaki S."/>
            <person name="Nakatani Y."/>
            <person name="Qu W."/>
            <person name="Ahsan B."/>
            <person name="Yamada T."/>
            <person name="Nagayasu Y."/>
            <person name="Doi K."/>
            <person name="Kasai Y."/>
            <person name="Jindo T."/>
            <person name="Kobayashi D."/>
            <person name="Shimada A."/>
            <person name="Toyoda A."/>
            <person name="Kuroki Y."/>
            <person name="Fujiyama A."/>
            <person name="Sasaki T."/>
            <person name="Shimizu A."/>
            <person name="Asakawa S."/>
            <person name="Shimizu N."/>
            <person name="Hashimoto S."/>
            <person name="Yang J."/>
            <person name="Lee Y."/>
            <person name="Matsushima K."/>
            <person name="Sugano S."/>
            <person name="Sakaizumi M."/>
            <person name="Narita T."/>
            <person name="Ohishi K."/>
            <person name="Haga S."/>
            <person name="Ohta F."/>
            <person name="Nomoto H."/>
            <person name="Nogata K."/>
            <person name="Morishita T."/>
            <person name="Endo T."/>
            <person name="Shin-I T."/>
            <person name="Takeda H."/>
            <person name="Morishita S."/>
            <person name="Kohara Y."/>
        </authorList>
    </citation>
    <scope>NUCLEOTIDE SEQUENCE [LARGE SCALE GENOMIC DNA]</scope>
    <source>
        <strain>Hd-rR</strain>
    </source>
</reference>
<proteinExistence type="predicted"/>
<dbReference type="InterPro" id="IPR016186">
    <property type="entry name" value="C-type_lectin-like/link_sf"/>
</dbReference>
<accession>A0A3P9KSG0</accession>
<dbReference type="PROSITE" id="PS50041">
    <property type="entry name" value="C_TYPE_LECTIN_2"/>
    <property type="match status" value="1"/>
</dbReference>
<dbReference type="SMART" id="SM00034">
    <property type="entry name" value="CLECT"/>
    <property type="match status" value="1"/>
</dbReference>
<dbReference type="AlphaFoldDB" id="A0A3P9KSG0"/>
<dbReference type="PROSITE" id="PS00615">
    <property type="entry name" value="C_TYPE_LECTIN_1"/>
    <property type="match status" value="1"/>
</dbReference>
<protein>
    <recommendedName>
        <fullName evidence="2">C-type lectin domain-containing protein</fullName>
    </recommendedName>
</protein>
<evidence type="ECO:0000256" key="1">
    <source>
        <dbReference type="ARBA" id="ARBA00023157"/>
    </source>
</evidence>
<dbReference type="Pfam" id="PF00059">
    <property type="entry name" value="Lectin_C"/>
    <property type="match status" value="1"/>
</dbReference>
<name>A0A3P9KSG0_ORYLA</name>
<dbReference type="PANTHER" id="PTHR45784">
    <property type="entry name" value="C-TYPE LECTIN DOMAIN FAMILY 20 MEMBER A-RELATED"/>
    <property type="match status" value="1"/>
</dbReference>
<evidence type="ECO:0000313" key="4">
    <source>
        <dbReference type="Proteomes" id="UP000265180"/>
    </source>
</evidence>
<dbReference type="PANTHER" id="PTHR45784:SF3">
    <property type="entry name" value="C-TYPE LECTIN DOMAIN FAMILY 4 MEMBER K-LIKE-RELATED"/>
    <property type="match status" value="1"/>
</dbReference>
<dbReference type="InterPro" id="IPR018378">
    <property type="entry name" value="C-type_lectin_CS"/>
</dbReference>
<evidence type="ECO:0000259" key="2">
    <source>
        <dbReference type="PROSITE" id="PS50041"/>
    </source>
</evidence>